<dbReference type="Proteomes" id="UP001233999">
    <property type="component" value="Unassembled WGS sequence"/>
</dbReference>
<dbReference type="AlphaFoldDB" id="A0AAD8AGV6"/>
<keyword evidence="2" id="KW-1185">Reference proteome</keyword>
<accession>A0AAD8AGV6</accession>
<organism evidence="1 2">
    <name type="scientific">Diploptera punctata</name>
    <name type="common">Pacific beetle cockroach</name>
    <dbReference type="NCBI Taxonomy" id="6984"/>
    <lineage>
        <taxon>Eukaryota</taxon>
        <taxon>Metazoa</taxon>
        <taxon>Ecdysozoa</taxon>
        <taxon>Arthropoda</taxon>
        <taxon>Hexapoda</taxon>
        <taxon>Insecta</taxon>
        <taxon>Pterygota</taxon>
        <taxon>Neoptera</taxon>
        <taxon>Polyneoptera</taxon>
        <taxon>Dictyoptera</taxon>
        <taxon>Blattodea</taxon>
        <taxon>Blaberoidea</taxon>
        <taxon>Blaberidae</taxon>
        <taxon>Diplopterinae</taxon>
        <taxon>Diploptera</taxon>
    </lineage>
</organism>
<feature type="non-terminal residue" evidence="1">
    <location>
        <position position="63"/>
    </location>
</feature>
<proteinExistence type="predicted"/>
<sequence>NCSSTLRKTQWATLVKLLRNARKTTPHPHFRPVTFVSDGNATTDLCSYRECLPYRCHHNSFFQ</sequence>
<reference evidence="1" key="1">
    <citation type="journal article" date="2023" name="IScience">
        <title>Live-bearing cockroach genome reveals convergent evolutionary mechanisms linked to viviparity in insects and beyond.</title>
        <authorList>
            <person name="Fouks B."/>
            <person name="Harrison M.C."/>
            <person name="Mikhailova A.A."/>
            <person name="Marchal E."/>
            <person name="English S."/>
            <person name="Carruthers M."/>
            <person name="Jennings E.C."/>
            <person name="Chiamaka E.L."/>
            <person name="Frigard R.A."/>
            <person name="Pippel M."/>
            <person name="Attardo G.M."/>
            <person name="Benoit J.B."/>
            <person name="Bornberg-Bauer E."/>
            <person name="Tobe S.S."/>
        </authorList>
    </citation>
    <scope>NUCLEOTIDE SEQUENCE</scope>
    <source>
        <strain evidence="1">Stay&amp;Tobe</strain>
    </source>
</reference>
<evidence type="ECO:0000313" key="2">
    <source>
        <dbReference type="Proteomes" id="UP001233999"/>
    </source>
</evidence>
<feature type="non-terminal residue" evidence="1">
    <location>
        <position position="1"/>
    </location>
</feature>
<reference evidence="1" key="2">
    <citation type="submission" date="2023-05" db="EMBL/GenBank/DDBJ databases">
        <authorList>
            <person name="Fouks B."/>
        </authorList>
    </citation>
    <scope>NUCLEOTIDE SEQUENCE</scope>
    <source>
        <strain evidence="1">Stay&amp;Tobe</strain>
        <tissue evidence="1">Testes</tissue>
    </source>
</reference>
<dbReference type="EMBL" id="JASPKZ010001210">
    <property type="protein sequence ID" value="KAJ9598545.1"/>
    <property type="molecule type" value="Genomic_DNA"/>
</dbReference>
<evidence type="ECO:0000313" key="1">
    <source>
        <dbReference type="EMBL" id="KAJ9598545.1"/>
    </source>
</evidence>
<name>A0AAD8AGV6_DIPPU</name>
<comment type="caution">
    <text evidence="1">The sequence shown here is derived from an EMBL/GenBank/DDBJ whole genome shotgun (WGS) entry which is preliminary data.</text>
</comment>
<protein>
    <submittedName>
        <fullName evidence="1">Uncharacterized protein</fullName>
    </submittedName>
</protein>
<gene>
    <name evidence="1" type="ORF">L9F63_010777</name>
</gene>